<dbReference type="STRING" id="169760.PSTEL_09655"/>
<dbReference type="HOGENOM" id="CLU_1684857_0_0_9"/>
<dbReference type="AlphaFoldDB" id="A0A089LP36"/>
<organism evidence="1 2">
    <name type="scientific">Paenibacillus stellifer</name>
    <dbReference type="NCBI Taxonomy" id="169760"/>
    <lineage>
        <taxon>Bacteria</taxon>
        <taxon>Bacillati</taxon>
        <taxon>Bacillota</taxon>
        <taxon>Bacilli</taxon>
        <taxon>Bacillales</taxon>
        <taxon>Paenibacillaceae</taxon>
        <taxon>Paenibacillus</taxon>
    </lineage>
</organism>
<name>A0A089LP36_9BACL</name>
<accession>A0A089LP36</accession>
<keyword evidence="2" id="KW-1185">Reference proteome</keyword>
<proteinExistence type="predicted"/>
<dbReference type="Proteomes" id="UP000029507">
    <property type="component" value="Chromosome"/>
</dbReference>
<reference evidence="1 2" key="1">
    <citation type="submission" date="2014-08" db="EMBL/GenBank/DDBJ databases">
        <title>Comparative genomics of the Paenibacillus odorifer group.</title>
        <authorList>
            <person name="den Bakker H.C."/>
            <person name="Tsai Y.-C."/>
            <person name="Martin N."/>
            <person name="Korlach J."/>
            <person name="Wiedmann M."/>
        </authorList>
    </citation>
    <scope>NUCLEOTIDE SEQUENCE [LARGE SCALE GENOMIC DNA]</scope>
    <source>
        <strain evidence="1 2">DSM 14472</strain>
    </source>
</reference>
<dbReference type="OrthoDB" id="2616032at2"/>
<dbReference type="EMBL" id="CP009286">
    <property type="protein sequence ID" value="AIQ63311.1"/>
    <property type="molecule type" value="Genomic_DNA"/>
</dbReference>
<gene>
    <name evidence="1" type="ORF">PSTEL_09655</name>
</gene>
<dbReference type="KEGG" id="pste:PSTEL_09655"/>
<evidence type="ECO:0000313" key="1">
    <source>
        <dbReference type="EMBL" id="AIQ63311.1"/>
    </source>
</evidence>
<protein>
    <submittedName>
        <fullName evidence="1">Uncharacterized protein</fullName>
    </submittedName>
</protein>
<sequence>MARRRRATSARVQVSGEDNLQILADRMRALTEKRVAVGIQGDEELAVIAIVHEFGSAAKGIPERSFIRTGKIKSRATLNKIAKAGVTEIAYGRKQPRQLYQEIGVAGLEKTIANFERIKQPPLSPIYASHKQGRKLLQADEMRLRDALNWSVIDRAHRGRRR</sequence>
<dbReference type="RefSeq" id="WP_038694760.1">
    <property type="nucleotide sequence ID" value="NZ_CP009286.1"/>
</dbReference>
<evidence type="ECO:0000313" key="2">
    <source>
        <dbReference type="Proteomes" id="UP000029507"/>
    </source>
</evidence>